<proteinExistence type="predicted"/>
<dbReference type="PANTHER" id="PTHR31674:SF62">
    <property type="entry name" value="B3 DOMAIN-CONTAINING PROTEIN REM14-RELATED"/>
    <property type="match status" value="1"/>
</dbReference>
<keyword evidence="6" id="KW-0539">Nucleus</keyword>
<dbReference type="SMART" id="SM01019">
    <property type="entry name" value="B3"/>
    <property type="match status" value="3"/>
</dbReference>
<feature type="domain" description="TF-B3" evidence="9">
    <location>
        <begin position="263"/>
        <end position="362"/>
    </location>
</feature>
<evidence type="ECO:0000256" key="8">
    <source>
        <dbReference type="SAM" id="MobiDB-lite"/>
    </source>
</evidence>
<evidence type="ECO:0000256" key="2">
    <source>
        <dbReference type="ARBA" id="ARBA00022737"/>
    </source>
</evidence>
<keyword evidence="7" id="KW-0175">Coiled coil</keyword>
<comment type="caution">
    <text evidence="10">The sequence shown here is derived from an EMBL/GenBank/DDBJ whole genome shotgun (WGS) entry which is preliminary data.</text>
</comment>
<dbReference type="GO" id="GO:0005634">
    <property type="term" value="C:nucleus"/>
    <property type="evidence" value="ECO:0007669"/>
    <property type="project" value="UniProtKB-SubCell"/>
</dbReference>
<dbReference type="FunFam" id="2.40.330.10:FF:000009">
    <property type="entry name" value="Transcriptional factor B3 family protein"/>
    <property type="match status" value="1"/>
</dbReference>
<protein>
    <recommendedName>
        <fullName evidence="9">TF-B3 domain-containing protein</fullName>
    </recommendedName>
</protein>
<keyword evidence="11" id="KW-1185">Reference proteome</keyword>
<dbReference type="InterPro" id="IPR039218">
    <property type="entry name" value="REM_fam"/>
</dbReference>
<evidence type="ECO:0000256" key="4">
    <source>
        <dbReference type="ARBA" id="ARBA00023125"/>
    </source>
</evidence>
<feature type="region of interest" description="Disordered" evidence="8">
    <location>
        <begin position="374"/>
        <end position="414"/>
    </location>
</feature>
<keyword evidence="2" id="KW-0677">Repeat</keyword>
<sequence>MAHTTLFSPANPHFFQPLLPGFQSHLEIPVKFFSKNIEGKHESKTLNLRSDASERTWKVKMEGHSLTNGWKEFVEAHDLRIGDFVVFRHEGDMLFHVTALGPSCCEIQYTTSRSHDEDEEGDETGESSRKKKKIVENVKSESDQSLSDLSSFSQTVTASNLSRDTMSVPMEFAKRNGLNKESQEIVLMNEEGKSWESELKSIVSNRVYIGRGWTSFCSANRLEAGDSCTFKLLRNTEKPVFRLCSRTKAERNKNIRSPEENRFVKLTPTPNSLELGKQHLPVSFTRANGLTKAGKIILVDKNGDEWSMKLKCERSHRSRSMYIMSGNDWKSYCVTNGVSPYESLTLELIRGGTSPLLKFCSKMEQSPFEVKTQKKARVQRCSPDQAQETRSNHDGRQNIAVEGETSRSSNKSTCDRGILKHTQPCSVSDHVAKVKQSYVDTLTSIRRFCAEVEKMEQKLEDSLQEVDNLVSCYGTQRGKCSENQTTSSSNNQV</sequence>
<gene>
    <name evidence="10" type="ORF">ANE_LOCUS21223</name>
</gene>
<dbReference type="OrthoDB" id="1109907at2759"/>
<dbReference type="InterPro" id="IPR003340">
    <property type="entry name" value="B3_DNA-bd"/>
</dbReference>
<keyword evidence="4" id="KW-0238">DNA-binding</keyword>
<dbReference type="PROSITE" id="PS50863">
    <property type="entry name" value="B3"/>
    <property type="match status" value="3"/>
</dbReference>
<dbReference type="EMBL" id="CABITT030000007">
    <property type="protein sequence ID" value="VVB10779.1"/>
    <property type="molecule type" value="Genomic_DNA"/>
</dbReference>
<feature type="coiled-coil region" evidence="7">
    <location>
        <begin position="445"/>
        <end position="472"/>
    </location>
</feature>
<dbReference type="GO" id="GO:0003677">
    <property type="term" value="F:DNA binding"/>
    <property type="evidence" value="ECO:0007669"/>
    <property type="project" value="UniProtKB-KW"/>
</dbReference>
<accession>A0A565CB21</accession>
<evidence type="ECO:0000256" key="5">
    <source>
        <dbReference type="ARBA" id="ARBA00023163"/>
    </source>
</evidence>
<dbReference type="AlphaFoldDB" id="A0A565CB21"/>
<evidence type="ECO:0000313" key="11">
    <source>
        <dbReference type="Proteomes" id="UP000489600"/>
    </source>
</evidence>
<dbReference type="Pfam" id="PF02362">
    <property type="entry name" value="B3"/>
    <property type="match status" value="3"/>
</dbReference>
<organism evidence="10 11">
    <name type="scientific">Arabis nemorensis</name>
    <dbReference type="NCBI Taxonomy" id="586526"/>
    <lineage>
        <taxon>Eukaryota</taxon>
        <taxon>Viridiplantae</taxon>
        <taxon>Streptophyta</taxon>
        <taxon>Embryophyta</taxon>
        <taxon>Tracheophyta</taxon>
        <taxon>Spermatophyta</taxon>
        <taxon>Magnoliopsida</taxon>
        <taxon>eudicotyledons</taxon>
        <taxon>Gunneridae</taxon>
        <taxon>Pentapetalae</taxon>
        <taxon>rosids</taxon>
        <taxon>malvids</taxon>
        <taxon>Brassicales</taxon>
        <taxon>Brassicaceae</taxon>
        <taxon>Arabideae</taxon>
        <taxon>Arabis</taxon>
    </lineage>
</organism>
<keyword evidence="3" id="KW-0805">Transcription regulation</keyword>
<feature type="region of interest" description="Disordered" evidence="8">
    <location>
        <begin position="112"/>
        <end position="139"/>
    </location>
</feature>
<dbReference type="CDD" id="cd10017">
    <property type="entry name" value="B3_DNA"/>
    <property type="match status" value="3"/>
</dbReference>
<dbReference type="SUPFAM" id="SSF101936">
    <property type="entry name" value="DNA-binding pseudobarrel domain"/>
    <property type="match status" value="3"/>
</dbReference>
<dbReference type="Gene3D" id="2.40.330.10">
    <property type="entry name" value="DNA-binding pseudobarrel domain"/>
    <property type="match status" value="3"/>
</dbReference>
<evidence type="ECO:0000256" key="6">
    <source>
        <dbReference type="ARBA" id="ARBA00023242"/>
    </source>
</evidence>
<comment type="subcellular location">
    <subcellularLocation>
        <location evidence="1">Nucleus</location>
    </subcellularLocation>
</comment>
<evidence type="ECO:0000256" key="1">
    <source>
        <dbReference type="ARBA" id="ARBA00004123"/>
    </source>
</evidence>
<feature type="domain" description="TF-B3" evidence="9">
    <location>
        <begin position="11"/>
        <end position="103"/>
    </location>
</feature>
<name>A0A565CB21_9BRAS</name>
<dbReference type="InterPro" id="IPR015300">
    <property type="entry name" value="DNA-bd_pseudobarrel_sf"/>
</dbReference>
<feature type="domain" description="TF-B3" evidence="9">
    <location>
        <begin position="151"/>
        <end position="247"/>
    </location>
</feature>
<evidence type="ECO:0000313" key="10">
    <source>
        <dbReference type="EMBL" id="VVB10779.1"/>
    </source>
</evidence>
<dbReference type="Proteomes" id="UP000489600">
    <property type="component" value="Unassembled WGS sequence"/>
</dbReference>
<evidence type="ECO:0000256" key="7">
    <source>
        <dbReference type="SAM" id="Coils"/>
    </source>
</evidence>
<evidence type="ECO:0000259" key="9">
    <source>
        <dbReference type="PROSITE" id="PS50863"/>
    </source>
</evidence>
<reference evidence="10" key="1">
    <citation type="submission" date="2019-07" db="EMBL/GenBank/DDBJ databases">
        <authorList>
            <person name="Dittberner H."/>
        </authorList>
    </citation>
    <scope>NUCLEOTIDE SEQUENCE [LARGE SCALE GENOMIC DNA]</scope>
</reference>
<evidence type="ECO:0000256" key="3">
    <source>
        <dbReference type="ARBA" id="ARBA00023015"/>
    </source>
</evidence>
<keyword evidence="5" id="KW-0804">Transcription</keyword>
<dbReference type="PANTHER" id="PTHR31674">
    <property type="entry name" value="B3 DOMAIN-CONTAINING PROTEIN REM-LIKE 3-RELATED"/>
    <property type="match status" value="1"/>
</dbReference>